<gene>
    <name evidence="5" type="ORF">PEX2_012990</name>
</gene>
<feature type="domain" description="Fungal STAND N-terminal Goodbye" evidence="3">
    <location>
        <begin position="71"/>
        <end position="153"/>
    </location>
</feature>
<keyword evidence="6" id="KW-1185">Reference proteome</keyword>
<comment type="caution">
    <text evidence="5">The sequence shown here is derived from an EMBL/GenBank/DDBJ whole genome shotgun (WGS) entry which is preliminary data.</text>
</comment>
<dbReference type="PANTHER" id="PTHR10039:SF17">
    <property type="entry name" value="FUNGAL STAND N-TERMINAL GOODBYE DOMAIN-CONTAINING PROTEIN-RELATED"/>
    <property type="match status" value="1"/>
</dbReference>
<dbReference type="RefSeq" id="XP_016602730.1">
    <property type="nucleotide sequence ID" value="XM_016738576.1"/>
</dbReference>
<proteinExistence type="predicted"/>
<organism evidence="5 6">
    <name type="scientific">Penicillium expansum</name>
    <name type="common">Blue mold rot fungus</name>
    <dbReference type="NCBI Taxonomy" id="27334"/>
    <lineage>
        <taxon>Eukaryota</taxon>
        <taxon>Fungi</taxon>
        <taxon>Dikarya</taxon>
        <taxon>Ascomycota</taxon>
        <taxon>Pezizomycotina</taxon>
        <taxon>Eurotiomycetes</taxon>
        <taxon>Eurotiomycetidae</taxon>
        <taxon>Eurotiales</taxon>
        <taxon>Aspergillaceae</taxon>
        <taxon>Penicillium</taxon>
    </lineage>
</organism>
<feature type="domain" description="Nephrocystin 3-like N-terminal" evidence="4">
    <location>
        <begin position="311"/>
        <end position="496"/>
    </location>
</feature>
<feature type="compositionally biased region" description="Basic and acidic residues" evidence="2">
    <location>
        <begin position="20"/>
        <end position="32"/>
    </location>
</feature>
<dbReference type="EMBL" id="JQFZ01000025">
    <property type="protein sequence ID" value="KGO62086.1"/>
    <property type="molecule type" value="Genomic_DNA"/>
</dbReference>
<dbReference type="HOGENOM" id="CLU_001376_0_0_1"/>
<dbReference type="InterPro" id="IPR056884">
    <property type="entry name" value="NPHP3-like_N"/>
</dbReference>
<dbReference type="InterPro" id="IPR027417">
    <property type="entry name" value="P-loop_NTPase"/>
</dbReference>
<evidence type="ECO:0000313" key="5">
    <source>
        <dbReference type="EMBL" id="KGO62086.1"/>
    </source>
</evidence>
<feature type="region of interest" description="Disordered" evidence="2">
    <location>
        <begin position="1321"/>
        <end position="1444"/>
    </location>
</feature>
<reference evidence="5 6" key="1">
    <citation type="journal article" date="2015" name="Mol. Plant Microbe Interact.">
        <title>Genome, transcriptome, and functional analyses of Penicillium expansum provide new insights into secondary metabolism and pathogenicity.</title>
        <authorList>
            <person name="Ballester A.R."/>
            <person name="Marcet-Houben M."/>
            <person name="Levin E."/>
            <person name="Sela N."/>
            <person name="Selma-Lazaro C."/>
            <person name="Carmona L."/>
            <person name="Wisniewski M."/>
            <person name="Droby S."/>
            <person name="Gonzalez-Candelas L."/>
            <person name="Gabaldon T."/>
        </authorList>
    </citation>
    <scope>NUCLEOTIDE SEQUENCE [LARGE SCALE GENOMIC DNA]</scope>
    <source>
        <strain evidence="5 6">MD-8</strain>
    </source>
</reference>
<dbReference type="PANTHER" id="PTHR10039">
    <property type="entry name" value="AMELOGENIN"/>
    <property type="match status" value="1"/>
</dbReference>
<name>A0A0A2K4V0_PENEN</name>
<feature type="region of interest" description="Disordered" evidence="2">
    <location>
        <begin position="1"/>
        <end position="33"/>
    </location>
</feature>
<evidence type="ECO:0000256" key="1">
    <source>
        <dbReference type="ARBA" id="ARBA00022737"/>
    </source>
</evidence>
<sequence>MAPFGDKNPDGGLKSAFRKPTPEETPKTKSVDEIWSEAMEEIAKDYSLSSKELEKWDGKLGYGETGTEKAQALFANSRHPGDKKDKATKAVGNCLEWVENGLGFVKNNISGTYAVPVQILTGSISYMVKAAQNVSDDFDLIESTFETLDNALAEIGDLRRFNFKSDSITFLERLTAIFIAMVKLCALSGKVFSTSRKERWFKTLVGGRDQKIQGACANVTKAIQAFRDMVPLQTLGQIQMMSTAMQDMPDRFVEQLQTKLKYSELQPLWGRSQKLLDQIKDPFKRCNLFHPEVEARMEAQMGLVDKQLVGGTFSWTEDNSTYKAWESGRKAPYLFILGSAGSGKTFFACHCYKSIQKHSVKVIATSEDSSERKRAPFVTYFPFKIGREESQQLGNILAYTILQVAMQDTKLRESIAQDLNTSKHLFEKGKDIDHERTKFLWQNLLVAKFERTPEASRELFIFLDGIEVMNESDRKMMLDLFQGLSPDKCGIRILMTGTESVLISKKEFGLSGCPKITLDERIRKEKDIEKIMQFRIQNSERLKSYNAKVWETVEQKLLDSPNPISTVDITMTVMDQADDENGGMEMIKELTKQNGLYEAMIRSVLIGKSDKEREFFRFIFALCTFTQRPLSIYILQEFAKQESMFRNSNLDVVYQIETRLSNFLYVTNTSDEKLAPEAGQGEEKKEDKVAISKQQMVTFRQASFHEYLKNNTNDLIPDPLKSKVSFFVKLTNLLCGKDTDSAGLRDVFQDYAARWFMEHLKDINVKKADPTEGCQVVEAITRVFRNDGDVSRLFEDISSDSDYHSDGADIYDISTDAESSGFENLKVFREWAKKMNFHDEEDLSSQAKEWIEGTIHEPHKMLEILARGHFQRWTETKIYEEAKIPYNFLCRALQLRQGRSDDFEQAGITKIKSLLEYAKEGEFIQTPIQIARCQISAALVLHNGSFDEEDREFARELYETNLQQKKTSGPEKFYSHLGLAEHFYRANQADSEDTEDDKPDQRWNLVLEHADEALRAWWKEKGALGSDLNEERCIKAFVLKALSLNQLKQDEEAINTCHRCLEEGFQYNPQISELLSLLVDIHSKNKNWAKLVSLVWQQKQNVQAEFLNHLFYELDTLDKAYLLMEAAVKSNRVDYLIRMVEGAREYAKEKDGPRLFVMTWMLAYIYRIVAKVPRMAEHLMMNGVPDSDQYSTAHAYFAFPGLVTIYQEYFMSACSEKAQLDLIRKLELAIKSYEKNILQDNGTLSKAELALAKMYLGIGNTQQVEAHLNRAFDICIVDLKDSIDSNDQNAFRALAKVLAFLGLETEAQVALSLMCSRVGGSGDELPLPEELNMTMSSPDMDDDNVNQPEENGGTIGNINTTKATTDEDATQLANTDLDQENKDPNIMPLANVDSTPDQKVEDESESPNSATEIPHSPSSEPHENQKVIGSEEQPKKPKKPSFTFSQDLNFEESGISCDGVCEPKLNISSFEPGGPKLMYCLDCMDVDFCEACHMKQINFFDKGEDGFWFKCCWARHEYLQGPIDGWLGVKNGFIYMENQVEDKVEIYKVQFGDWLTSVESRWKKRIKTPTVWDELRARQRPQGLF</sequence>
<dbReference type="Pfam" id="PF17109">
    <property type="entry name" value="Goodbye"/>
    <property type="match status" value="1"/>
</dbReference>
<evidence type="ECO:0000259" key="3">
    <source>
        <dbReference type="Pfam" id="PF17109"/>
    </source>
</evidence>
<dbReference type="InterPro" id="IPR031350">
    <property type="entry name" value="Goodbye_dom"/>
</dbReference>
<dbReference type="VEuPathDB" id="FungiDB:PEXP_012070"/>
<dbReference type="Pfam" id="PF24883">
    <property type="entry name" value="NPHP3_N"/>
    <property type="match status" value="1"/>
</dbReference>
<feature type="compositionally biased region" description="Polar residues" evidence="2">
    <location>
        <begin position="1406"/>
        <end position="1419"/>
    </location>
</feature>
<keyword evidence="1" id="KW-0677">Repeat</keyword>
<dbReference type="GeneID" id="27673995"/>
<accession>A0A0A2K4V0</accession>
<dbReference type="SUPFAM" id="SSF52540">
    <property type="entry name" value="P-loop containing nucleoside triphosphate hydrolases"/>
    <property type="match status" value="1"/>
</dbReference>
<dbReference type="OrthoDB" id="448455at2759"/>
<dbReference type="PhylomeDB" id="A0A0A2K4V0"/>
<evidence type="ECO:0000313" key="6">
    <source>
        <dbReference type="Proteomes" id="UP000030143"/>
    </source>
</evidence>
<evidence type="ECO:0000259" key="4">
    <source>
        <dbReference type="Pfam" id="PF24883"/>
    </source>
</evidence>
<dbReference type="Gene3D" id="3.40.50.300">
    <property type="entry name" value="P-loop containing nucleotide triphosphate hydrolases"/>
    <property type="match status" value="1"/>
</dbReference>
<dbReference type="Proteomes" id="UP000030143">
    <property type="component" value="Unassembled WGS sequence"/>
</dbReference>
<evidence type="ECO:0000256" key="2">
    <source>
        <dbReference type="SAM" id="MobiDB-lite"/>
    </source>
</evidence>
<protein>
    <submittedName>
        <fullName evidence="5">Tetratricopeptide-like helical</fullName>
    </submittedName>
</protein>